<sequence length="351" mass="38359">MSIVTSFPLWRVQGLVVQPVMASCKIPGTLQKCAIIIFSSLLITTLFGGYLSANCPTPATIAPCVCLFQDKYRDANDLAGNAISCLGDRDLNLNYIFSALSKELDGQDKNYAAFMLNNTVIENGAKSLQRINVDAFGPQSKLKTRFLYILNTPIINDPEYDITPRSNKKCQGRNRCLHYSPYIFPDFLHPVLHNKIHCFHAIPSMICMHLAHALKPVGMDSQPFILRNSTSQQCTDYKELETIASWFGGLKHRVSYLMISTYLNPIAPGGKVVLDVSVDGTTEQVSSRADKSGLNVSLDGRGGAGNSDLSRELLFVALFDGTGGVFAAVLNLVEVGDQSSQVQVETVNNGV</sequence>
<organism evidence="1">
    <name type="scientific">Oppiella nova</name>
    <dbReference type="NCBI Taxonomy" id="334625"/>
    <lineage>
        <taxon>Eukaryota</taxon>
        <taxon>Metazoa</taxon>
        <taxon>Ecdysozoa</taxon>
        <taxon>Arthropoda</taxon>
        <taxon>Chelicerata</taxon>
        <taxon>Arachnida</taxon>
        <taxon>Acari</taxon>
        <taxon>Acariformes</taxon>
        <taxon>Sarcoptiformes</taxon>
        <taxon>Oribatida</taxon>
        <taxon>Brachypylina</taxon>
        <taxon>Oppioidea</taxon>
        <taxon>Oppiidae</taxon>
        <taxon>Oppiella</taxon>
    </lineage>
</organism>
<dbReference type="EMBL" id="OC916544">
    <property type="protein sequence ID" value="CAD7644556.1"/>
    <property type="molecule type" value="Genomic_DNA"/>
</dbReference>
<name>A0A7R9LN45_9ACAR</name>
<protein>
    <submittedName>
        <fullName evidence="1">Uncharacterized protein</fullName>
    </submittedName>
</protein>
<gene>
    <name evidence="1" type="ORF">ONB1V03_LOCUS4737</name>
</gene>
<accession>A0A7R9LN45</accession>
<dbReference type="Proteomes" id="UP000728032">
    <property type="component" value="Unassembled WGS sequence"/>
</dbReference>
<evidence type="ECO:0000313" key="1">
    <source>
        <dbReference type="EMBL" id="CAD7644556.1"/>
    </source>
</evidence>
<evidence type="ECO:0000313" key="2">
    <source>
        <dbReference type="Proteomes" id="UP000728032"/>
    </source>
</evidence>
<dbReference type="AlphaFoldDB" id="A0A7R9LN45"/>
<proteinExistence type="predicted"/>
<reference evidence="1" key="1">
    <citation type="submission" date="2020-11" db="EMBL/GenBank/DDBJ databases">
        <authorList>
            <person name="Tran Van P."/>
        </authorList>
    </citation>
    <scope>NUCLEOTIDE SEQUENCE</scope>
</reference>
<keyword evidence="2" id="KW-1185">Reference proteome</keyword>
<dbReference type="EMBL" id="CAJPVJ010001719">
    <property type="protein sequence ID" value="CAG2165191.1"/>
    <property type="molecule type" value="Genomic_DNA"/>
</dbReference>